<organism evidence="1 2">
    <name type="scientific">Bifidobacterium tissieri</name>
    <dbReference type="NCBI Taxonomy" id="1630162"/>
    <lineage>
        <taxon>Bacteria</taxon>
        <taxon>Bacillati</taxon>
        <taxon>Actinomycetota</taxon>
        <taxon>Actinomycetes</taxon>
        <taxon>Bifidobacteriales</taxon>
        <taxon>Bifidobacteriaceae</taxon>
        <taxon>Bifidobacterium</taxon>
    </lineage>
</organism>
<keyword evidence="2" id="KW-1185">Reference proteome</keyword>
<dbReference type="AlphaFoldDB" id="A0A261FJ64"/>
<dbReference type="RefSeq" id="WP_094661786.1">
    <property type="nucleotide sequence ID" value="NZ_MWWV01000002.1"/>
</dbReference>
<dbReference type="EMBL" id="MWWV01000002">
    <property type="protein sequence ID" value="OZG59023.1"/>
    <property type="molecule type" value="Genomic_DNA"/>
</dbReference>
<protein>
    <submittedName>
        <fullName evidence="1">Uncharacterized protein</fullName>
    </submittedName>
</protein>
<name>A0A261FJ64_9BIFI</name>
<sequence>MNGIEIKTLRDTSSKNTIDTHLKKTSNKLDAKRVVIDNVDNKGMSDEELIRCIKRSRRFKDGMVYIIGKDGQLRRIR</sequence>
<gene>
    <name evidence="1" type="ORF">BTIS_0176</name>
</gene>
<reference evidence="1 2" key="1">
    <citation type="journal article" date="2017" name="BMC Genomics">
        <title>Comparative genomic and phylogenomic analyses of the Bifidobacteriaceae family.</title>
        <authorList>
            <person name="Lugli G.A."/>
            <person name="Milani C."/>
            <person name="Turroni F."/>
            <person name="Duranti S."/>
            <person name="Mancabelli L."/>
            <person name="Mangifesta M."/>
            <person name="Ferrario C."/>
            <person name="Modesto M."/>
            <person name="Mattarelli P."/>
            <person name="Jiri K."/>
            <person name="van Sinderen D."/>
            <person name="Ventura M."/>
        </authorList>
    </citation>
    <scope>NUCLEOTIDE SEQUENCE [LARGE SCALE GENOMIC DNA]</scope>
    <source>
        <strain evidence="1 2">DSM 100201</strain>
    </source>
</reference>
<evidence type="ECO:0000313" key="2">
    <source>
        <dbReference type="Proteomes" id="UP000216444"/>
    </source>
</evidence>
<proteinExistence type="predicted"/>
<accession>A0A261FJ64</accession>
<evidence type="ECO:0000313" key="1">
    <source>
        <dbReference type="EMBL" id="OZG59023.1"/>
    </source>
</evidence>
<dbReference type="Proteomes" id="UP000216444">
    <property type="component" value="Unassembled WGS sequence"/>
</dbReference>
<comment type="caution">
    <text evidence="1">The sequence shown here is derived from an EMBL/GenBank/DDBJ whole genome shotgun (WGS) entry which is preliminary data.</text>
</comment>